<dbReference type="RefSeq" id="XP_046602713.1">
    <property type="nucleotide sequence ID" value="XM_046746757.1"/>
</dbReference>
<feature type="region of interest" description="Disordered" evidence="1">
    <location>
        <begin position="57"/>
        <end position="85"/>
    </location>
</feature>
<dbReference type="Proteomes" id="UP000829291">
    <property type="component" value="Chromosome 1"/>
</dbReference>
<reference evidence="3" key="1">
    <citation type="submission" date="2025-08" db="UniProtKB">
        <authorList>
            <consortium name="RefSeq"/>
        </authorList>
    </citation>
    <scope>IDENTIFICATION</scope>
    <source>
        <tissue evidence="3">Thorax and Abdomen</tissue>
    </source>
</reference>
<dbReference type="GeneID" id="107226792"/>
<evidence type="ECO:0000313" key="2">
    <source>
        <dbReference type="Proteomes" id="UP000829291"/>
    </source>
</evidence>
<evidence type="ECO:0000313" key="3">
    <source>
        <dbReference type="RefSeq" id="XP_046602713.1"/>
    </source>
</evidence>
<accession>A0ABM3GR13</accession>
<organism evidence="2 3">
    <name type="scientific">Neodiprion lecontei</name>
    <name type="common">Redheaded pine sawfly</name>
    <dbReference type="NCBI Taxonomy" id="441921"/>
    <lineage>
        <taxon>Eukaryota</taxon>
        <taxon>Metazoa</taxon>
        <taxon>Ecdysozoa</taxon>
        <taxon>Arthropoda</taxon>
        <taxon>Hexapoda</taxon>
        <taxon>Insecta</taxon>
        <taxon>Pterygota</taxon>
        <taxon>Neoptera</taxon>
        <taxon>Endopterygota</taxon>
        <taxon>Hymenoptera</taxon>
        <taxon>Tenthredinoidea</taxon>
        <taxon>Diprionidae</taxon>
        <taxon>Diprioninae</taxon>
        <taxon>Neodiprion</taxon>
    </lineage>
</organism>
<dbReference type="SUPFAM" id="SSF158457">
    <property type="entry name" value="Orange domain-like"/>
    <property type="match status" value="1"/>
</dbReference>
<sequence length="322" mass="35500">MRDTNDMMDDVICEDTMMECSGADGGGLEDLVNLASDIADAAPSIRDAAERLLTLLGVDEDDEASSSEDEGVEVDLEDSDGDEPQDTRLLHQLAASLAQELKYAKQNSSNSKLALQSQGACSEVQGKNGTTSSMDFGPETTREYSSISFERRGSSAPFCHSEESRLSRHLQHRLHEQLPPPPPYQCTRVNALPQPNEGRGKFEFVARAQNHAEMPPAYPSFGSCAMIEDPEGPRLTDPDSWGVGWEACASEALRYLVEDEGLPPHHPTVVAMKNHLDLQRGRVLSQFLLQIRVDDSVIRRSGGSRNFERSAENWTVTMSNYQ</sequence>
<protein>
    <submittedName>
        <fullName evidence="3">Uncharacterized protein LOC107226792 isoform X1</fullName>
    </submittedName>
</protein>
<gene>
    <name evidence="3" type="primary">LOC107226792</name>
</gene>
<proteinExistence type="predicted"/>
<name>A0ABM3GR13_NEOLC</name>
<feature type="compositionally biased region" description="Acidic residues" evidence="1">
    <location>
        <begin position="58"/>
        <end position="84"/>
    </location>
</feature>
<keyword evidence="2" id="KW-1185">Reference proteome</keyword>
<evidence type="ECO:0000256" key="1">
    <source>
        <dbReference type="SAM" id="MobiDB-lite"/>
    </source>
</evidence>